<name>I4LZI8_GARVA</name>
<evidence type="ECO:0000313" key="3">
    <source>
        <dbReference type="Proteomes" id="UP000032875"/>
    </source>
</evidence>
<keyword evidence="1" id="KW-0812">Transmembrane</keyword>
<reference evidence="2 3" key="1">
    <citation type="journal article" date="2012" name="J. Bacteriol.">
        <title>Comparative Genomic Analyses of 17 Clinical Isolates of Gardnerella vaginalis Provide Evidence of Multiple Genetically Isolated Clades Consistent with Subspeciation into Genovars.</title>
        <authorList>
            <person name="Ahmed A."/>
            <person name="Earl J."/>
            <person name="Retchless A."/>
            <person name="Hillier S."/>
            <person name="Rabe L."/>
            <person name="Cherpes T."/>
            <person name="Powell E."/>
            <person name="Janto B."/>
            <person name="Eutsey R."/>
            <person name="Hiller N.L."/>
            <person name="Boissy R."/>
            <person name="Dahlgreen M."/>
            <person name="Hall B."/>
            <person name="Costerton J."/>
            <person name="Post J.C."/>
            <person name="Hu F."/>
            <person name="Ehrlich G."/>
        </authorList>
    </citation>
    <scope>NUCLEOTIDE SEQUENCE [LARGE SCALE GENOMIC DNA]</scope>
    <source>
        <strain evidence="2 3">1500E</strain>
    </source>
</reference>
<evidence type="ECO:0000256" key="1">
    <source>
        <dbReference type="SAM" id="Phobius"/>
    </source>
</evidence>
<protein>
    <submittedName>
        <fullName evidence="2">Uncharacterized protein</fullName>
    </submittedName>
</protein>
<keyword evidence="1" id="KW-1133">Transmembrane helix</keyword>
<dbReference type="PATRIC" id="fig|698957.3.peg.808"/>
<sequence length="48" mass="5093">MFALCASIPLLRTAQSAVLSFFFENIALAANAVNFGCACFCIFAVVLC</sequence>
<feature type="transmembrane region" description="Helical" evidence="1">
    <location>
        <begin position="26"/>
        <end position="47"/>
    </location>
</feature>
<accession>I4LZI8</accession>
<proteinExistence type="predicted"/>
<comment type="caution">
    <text evidence="2">The sequence shown here is derived from an EMBL/GenBank/DDBJ whole genome shotgun (WGS) entry which is preliminary data.</text>
</comment>
<keyword evidence="1" id="KW-0472">Membrane</keyword>
<organism evidence="2 3">
    <name type="scientific">Gardnerella vaginalis 1500E</name>
    <dbReference type="NCBI Taxonomy" id="698957"/>
    <lineage>
        <taxon>Bacteria</taxon>
        <taxon>Bacillati</taxon>
        <taxon>Actinomycetota</taxon>
        <taxon>Actinomycetes</taxon>
        <taxon>Bifidobacteriales</taxon>
        <taxon>Bifidobacteriaceae</taxon>
        <taxon>Gardnerella</taxon>
    </lineage>
</organism>
<evidence type="ECO:0000313" key="2">
    <source>
        <dbReference type="EMBL" id="EIK82378.1"/>
    </source>
</evidence>
<dbReference type="Proteomes" id="UP000032875">
    <property type="component" value="Unassembled WGS sequence"/>
</dbReference>
<dbReference type="EMBL" id="ADES01000014">
    <property type="protein sequence ID" value="EIK82378.1"/>
    <property type="molecule type" value="Genomic_DNA"/>
</dbReference>
<dbReference type="AlphaFoldDB" id="I4LZI8"/>
<gene>
    <name evidence="2" type="ORF">CGSMWGv1500E_04196</name>
</gene>